<dbReference type="PROSITE" id="PS51352">
    <property type="entry name" value="THIOREDOXIN_2"/>
    <property type="match status" value="1"/>
</dbReference>
<evidence type="ECO:0000256" key="5">
    <source>
        <dbReference type="SAM" id="MobiDB-lite"/>
    </source>
</evidence>
<dbReference type="Gramene" id="GBG70695">
    <property type="protein sequence ID" value="GBG70695"/>
    <property type="gene ID" value="CBR_g7994"/>
</dbReference>
<keyword evidence="3" id="KW-1015">Disulfide bond</keyword>
<dbReference type="PANTHER" id="PTHR45663">
    <property type="entry name" value="GEO12009P1"/>
    <property type="match status" value="1"/>
</dbReference>
<dbReference type="OrthoDB" id="2121326at2759"/>
<dbReference type="InterPro" id="IPR013766">
    <property type="entry name" value="Thioredoxin_domain"/>
</dbReference>
<dbReference type="PROSITE" id="PS00194">
    <property type="entry name" value="THIOREDOXIN_1"/>
    <property type="match status" value="1"/>
</dbReference>
<gene>
    <name evidence="7" type="ORF">CBR_g7994</name>
</gene>
<protein>
    <recommendedName>
        <fullName evidence="6">Thioredoxin domain-containing protein</fullName>
    </recommendedName>
</protein>
<feature type="region of interest" description="Disordered" evidence="5">
    <location>
        <begin position="17"/>
        <end position="45"/>
    </location>
</feature>
<dbReference type="CDD" id="cd02947">
    <property type="entry name" value="TRX_family"/>
    <property type="match status" value="1"/>
</dbReference>
<evidence type="ECO:0000313" key="7">
    <source>
        <dbReference type="EMBL" id="GBG70695.1"/>
    </source>
</evidence>
<evidence type="ECO:0000259" key="6">
    <source>
        <dbReference type="PROSITE" id="PS51352"/>
    </source>
</evidence>
<evidence type="ECO:0000256" key="3">
    <source>
        <dbReference type="ARBA" id="ARBA00023157"/>
    </source>
</evidence>
<feature type="domain" description="Thioredoxin" evidence="6">
    <location>
        <begin position="100"/>
        <end position="231"/>
    </location>
</feature>
<dbReference type="OMA" id="TIMIFEH"/>
<evidence type="ECO:0000256" key="1">
    <source>
        <dbReference type="ARBA" id="ARBA00022448"/>
    </source>
</evidence>
<accession>A0A388KKX5</accession>
<reference evidence="7 8" key="1">
    <citation type="journal article" date="2018" name="Cell">
        <title>The Chara Genome: Secondary Complexity and Implications for Plant Terrestrialization.</title>
        <authorList>
            <person name="Nishiyama T."/>
            <person name="Sakayama H."/>
            <person name="Vries J.D."/>
            <person name="Buschmann H."/>
            <person name="Saint-Marcoux D."/>
            <person name="Ullrich K.K."/>
            <person name="Haas F.B."/>
            <person name="Vanderstraeten L."/>
            <person name="Becker D."/>
            <person name="Lang D."/>
            <person name="Vosolsobe S."/>
            <person name="Rombauts S."/>
            <person name="Wilhelmsson P.K.I."/>
            <person name="Janitza P."/>
            <person name="Kern R."/>
            <person name="Heyl A."/>
            <person name="Rumpler F."/>
            <person name="Villalobos L.I.A.C."/>
            <person name="Clay J.M."/>
            <person name="Skokan R."/>
            <person name="Toyoda A."/>
            <person name="Suzuki Y."/>
            <person name="Kagoshima H."/>
            <person name="Schijlen E."/>
            <person name="Tajeshwar N."/>
            <person name="Catarino B."/>
            <person name="Hetherington A.J."/>
            <person name="Saltykova A."/>
            <person name="Bonnot C."/>
            <person name="Breuninger H."/>
            <person name="Symeonidi A."/>
            <person name="Radhakrishnan G.V."/>
            <person name="Van Nieuwerburgh F."/>
            <person name="Deforce D."/>
            <person name="Chang C."/>
            <person name="Karol K.G."/>
            <person name="Hedrich R."/>
            <person name="Ulvskov P."/>
            <person name="Glockner G."/>
            <person name="Delwiche C.F."/>
            <person name="Petrasek J."/>
            <person name="Van de Peer Y."/>
            <person name="Friml J."/>
            <person name="Beilby M."/>
            <person name="Dolan L."/>
            <person name="Kohara Y."/>
            <person name="Sugano S."/>
            <person name="Fujiyama A."/>
            <person name="Delaux P.-M."/>
            <person name="Quint M."/>
            <person name="TheiBen G."/>
            <person name="Hagemann M."/>
            <person name="Harholt J."/>
            <person name="Dunand C."/>
            <person name="Zachgo S."/>
            <person name="Langdale J."/>
            <person name="Maumus F."/>
            <person name="Straeten D.V.D."/>
            <person name="Gould S.B."/>
            <person name="Rensing S.A."/>
        </authorList>
    </citation>
    <scope>NUCLEOTIDE SEQUENCE [LARGE SCALE GENOMIC DNA]</scope>
    <source>
        <strain evidence="7 8">S276</strain>
    </source>
</reference>
<organism evidence="7 8">
    <name type="scientific">Chara braunii</name>
    <name type="common">Braun's stonewort</name>
    <dbReference type="NCBI Taxonomy" id="69332"/>
    <lineage>
        <taxon>Eukaryota</taxon>
        <taxon>Viridiplantae</taxon>
        <taxon>Streptophyta</taxon>
        <taxon>Charophyceae</taxon>
        <taxon>Charales</taxon>
        <taxon>Characeae</taxon>
        <taxon>Chara</taxon>
    </lineage>
</organism>
<dbReference type="GO" id="GO:0015035">
    <property type="term" value="F:protein-disulfide reductase activity"/>
    <property type="evidence" value="ECO:0007669"/>
    <property type="project" value="InterPro"/>
</dbReference>
<dbReference type="InterPro" id="IPR036249">
    <property type="entry name" value="Thioredoxin-like_sf"/>
</dbReference>
<dbReference type="Gene3D" id="3.40.30.10">
    <property type="entry name" value="Glutaredoxin"/>
    <property type="match status" value="1"/>
</dbReference>
<dbReference type="STRING" id="69332.A0A388KKX5"/>
<dbReference type="EMBL" id="BFEA01000135">
    <property type="protein sequence ID" value="GBG70695.1"/>
    <property type="molecule type" value="Genomic_DNA"/>
</dbReference>
<dbReference type="GO" id="GO:0005737">
    <property type="term" value="C:cytoplasm"/>
    <property type="evidence" value="ECO:0007669"/>
    <property type="project" value="TreeGrafter"/>
</dbReference>
<dbReference type="PRINTS" id="PR00421">
    <property type="entry name" value="THIOREDOXIN"/>
</dbReference>
<name>A0A388KKX5_CHABU</name>
<sequence length="235" mass="24910">MASVQLVAAASVAPVVSCGRSPSSSVSQASTSPSSSSSPATSVSQLGLVSNGPRCCHGFGRAMARSSCSKTMSRTSSVSFSSSLSGNFHIPGLSARRVSISDATSASDVRGVVRAQGDTKELKTEVTPAVNDVNFETLVLQSTLPVLVDFWAPWCGPCRMISPLIDELTIKYGDRLKIYKMNTDESPKTATTLGIRSIPTIMIFEHGKKCETVIGAVPMPALEKAVERFIRPPRK</sequence>
<dbReference type="Proteomes" id="UP000265515">
    <property type="component" value="Unassembled WGS sequence"/>
</dbReference>
<evidence type="ECO:0000313" key="8">
    <source>
        <dbReference type="Proteomes" id="UP000265515"/>
    </source>
</evidence>
<proteinExistence type="predicted"/>
<dbReference type="Pfam" id="PF00085">
    <property type="entry name" value="Thioredoxin"/>
    <property type="match status" value="1"/>
</dbReference>
<keyword evidence="1" id="KW-0813">Transport</keyword>
<dbReference type="NCBIfam" id="TIGR01068">
    <property type="entry name" value="thioredoxin"/>
    <property type="match status" value="1"/>
</dbReference>
<dbReference type="FunFam" id="3.40.30.10:FF:000001">
    <property type="entry name" value="Thioredoxin"/>
    <property type="match status" value="1"/>
</dbReference>
<dbReference type="InterPro" id="IPR005746">
    <property type="entry name" value="Thioredoxin"/>
</dbReference>
<keyword evidence="4" id="KW-0676">Redox-active center</keyword>
<evidence type="ECO:0000256" key="4">
    <source>
        <dbReference type="ARBA" id="ARBA00023284"/>
    </source>
</evidence>
<dbReference type="PANTHER" id="PTHR45663:SF11">
    <property type="entry name" value="GEO12009P1"/>
    <property type="match status" value="1"/>
</dbReference>
<dbReference type="AlphaFoldDB" id="A0A388KKX5"/>
<comment type="caution">
    <text evidence="7">The sequence shown here is derived from an EMBL/GenBank/DDBJ whole genome shotgun (WGS) entry which is preliminary data.</text>
</comment>
<dbReference type="SUPFAM" id="SSF52833">
    <property type="entry name" value="Thioredoxin-like"/>
    <property type="match status" value="1"/>
</dbReference>
<keyword evidence="8" id="KW-1185">Reference proteome</keyword>
<dbReference type="InterPro" id="IPR017937">
    <property type="entry name" value="Thioredoxin_CS"/>
</dbReference>
<evidence type="ECO:0000256" key="2">
    <source>
        <dbReference type="ARBA" id="ARBA00022982"/>
    </source>
</evidence>
<keyword evidence="2" id="KW-0249">Electron transport</keyword>